<evidence type="ECO:0000256" key="6">
    <source>
        <dbReference type="ARBA" id="ARBA00022553"/>
    </source>
</evidence>
<dbReference type="SMART" id="SM00091">
    <property type="entry name" value="PAS"/>
    <property type="match status" value="2"/>
</dbReference>
<evidence type="ECO:0000256" key="8">
    <source>
        <dbReference type="ARBA" id="ARBA00022692"/>
    </source>
</evidence>
<reference evidence="23 24" key="1">
    <citation type="submission" date="2018-09" db="EMBL/GenBank/DDBJ databases">
        <authorList>
            <person name="Wang Z."/>
        </authorList>
    </citation>
    <scope>NUCLEOTIDE SEQUENCE [LARGE SCALE GENOMIC DNA]</scope>
    <source>
        <strain evidence="23 24">ALS 81</strain>
    </source>
</reference>
<evidence type="ECO:0000313" key="23">
    <source>
        <dbReference type="EMBL" id="RKF18779.1"/>
    </source>
</evidence>
<proteinExistence type="predicted"/>
<dbReference type="InterPro" id="IPR000014">
    <property type="entry name" value="PAS"/>
</dbReference>
<feature type="domain" description="Response regulatory" evidence="18">
    <location>
        <begin position="756"/>
        <end position="873"/>
    </location>
</feature>
<keyword evidence="24" id="KW-1185">Reference proteome</keyword>
<feature type="domain" description="Histidine kinase" evidence="17">
    <location>
        <begin position="516"/>
        <end position="733"/>
    </location>
</feature>
<dbReference type="InterPro" id="IPR005467">
    <property type="entry name" value="His_kinase_dom"/>
</dbReference>
<dbReference type="PROSITE" id="PS50113">
    <property type="entry name" value="PAC"/>
    <property type="match status" value="2"/>
</dbReference>
<evidence type="ECO:0000256" key="14">
    <source>
        <dbReference type="PROSITE-ProRule" id="PRU00110"/>
    </source>
</evidence>
<evidence type="ECO:0000259" key="20">
    <source>
        <dbReference type="PROSITE" id="PS50113"/>
    </source>
</evidence>
<name>A0A420EDG5_9ALTE</name>
<dbReference type="PROSITE" id="PS50112">
    <property type="entry name" value="PAS"/>
    <property type="match status" value="2"/>
</dbReference>
<feature type="domain" description="HAMP" evidence="21">
    <location>
        <begin position="178"/>
        <end position="230"/>
    </location>
</feature>
<dbReference type="SMART" id="SM00387">
    <property type="entry name" value="HATPase_c"/>
    <property type="match status" value="1"/>
</dbReference>
<keyword evidence="9" id="KW-0418">Kinase</keyword>
<dbReference type="SUPFAM" id="SSF47226">
    <property type="entry name" value="Histidine-containing phosphotransfer domain, HPT domain"/>
    <property type="match status" value="1"/>
</dbReference>
<feature type="domain" description="HPt" evidence="22">
    <location>
        <begin position="957"/>
        <end position="1056"/>
    </location>
</feature>
<feature type="domain" description="PAC" evidence="20">
    <location>
        <begin position="444"/>
        <end position="498"/>
    </location>
</feature>
<dbReference type="PROSITE" id="PS50110">
    <property type="entry name" value="RESPONSE_REGULATORY"/>
    <property type="match status" value="1"/>
</dbReference>
<comment type="catalytic activity">
    <reaction evidence="1">
        <text>ATP + protein L-histidine = ADP + protein N-phospho-L-histidine.</text>
        <dbReference type="EC" id="2.7.13.3"/>
    </reaction>
</comment>
<dbReference type="CDD" id="cd17546">
    <property type="entry name" value="REC_hyHK_CKI1_RcsC-like"/>
    <property type="match status" value="1"/>
</dbReference>
<keyword evidence="10" id="KW-0067">ATP-binding</keyword>
<dbReference type="InterPro" id="IPR036641">
    <property type="entry name" value="HPT_dom_sf"/>
</dbReference>
<dbReference type="InterPro" id="IPR008207">
    <property type="entry name" value="Sig_transdc_His_kin_Hpt_dom"/>
</dbReference>
<keyword evidence="12" id="KW-0902">Two-component regulatory system</keyword>
<dbReference type="InterPro" id="IPR036097">
    <property type="entry name" value="HisK_dim/P_sf"/>
</dbReference>
<dbReference type="Pfam" id="PF02518">
    <property type="entry name" value="HATPase_c"/>
    <property type="match status" value="1"/>
</dbReference>
<feature type="transmembrane region" description="Helical" evidence="16">
    <location>
        <begin position="12"/>
        <end position="34"/>
    </location>
</feature>
<dbReference type="SMART" id="SM00073">
    <property type="entry name" value="HPT"/>
    <property type="match status" value="1"/>
</dbReference>
<keyword evidence="11 16" id="KW-1133">Transmembrane helix</keyword>
<feature type="domain" description="PAS" evidence="19">
    <location>
        <begin position="249"/>
        <end position="320"/>
    </location>
</feature>
<dbReference type="PROSITE" id="PS50109">
    <property type="entry name" value="HIS_KIN"/>
    <property type="match status" value="1"/>
</dbReference>
<evidence type="ECO:0000256" key="12">
    <source>
        <dbReference type="ARBA" id="ARBA00023012"/>
    </source>
</evidence>
<evidence type="ECO:0000256" key="5">
    <source>
        <dbReference type="ARBA" id="ARBA00022519"/>
    </source>
</evidence>
<dbReference type="Pfam" id="PF01627">
    <property type="entry name" value="Hpt"/>
    <property type="match status" value="1"/>
</dbReference>
<evidence type="ECO:0000259" key="18">
    <source>
        <dbReference type="PROSITE" id="PS50110"/>
    </source>
</evidence>
<dbReference type="SUPFAM" id="SSF55785">
    <property type="entry name" value="PYP-like sensor domain (PAS domain)"/>
    <property type="match status" value="2"/>
</dbReference>
<feature type="modified residue" description="4-aspartylphosphate" evidence="15">
    <location>
        <position position="805"/>
    </location>
</feature>
<dbReference type="OrthoDB" id="9810730at2"/>
<evidence type="ECO:0000259" key="17">
    <source>
        <dbReference type="PROSITE" id="PS50109"/>
    </source>
</evidence>
<dbReference type="InterPro" id="IPR011006">
    <property type="entry name" value="CheY-like_superfamily"/>
</dbReference>
<dbReference type="GO" id="GO:0009927">
    <property type="term" value="F:histidine phosphotransfer kinase activity"/>
    <property type="evidence" value="ECO:0007669"/>
    <property type="project" value="TreeGrafter"/>
</dbReference>
<keyword evidence="5" id="KW-0997">Cell inner membrane</keyword>
<keyword evidence="4" id="KW-1003">Cell membrane</keyword>
<keyword evidence="13 16" id="KW-0472">Membrane</keyword>
<organism evidence="23 24">
    <name type="scientific">Alginatibacterium sediminis</name>
    <dbReference type="NCBI Taxonomy" id="2164068"/>
    <lineage>
        <taxon>Bacteria</taxon>
        <taxon>Pseudomonadati</taxon>
        <taxon>Pseudomonadota</taxon>
        <taxon>Gammaproteobacteria</taxon>
        <taxon>Alteromonadales</taxon>
        <taxon>Alteromonadaceae</taxon>
        <taxon>Alginatibacterium</taxon>
    </lineage>
</organism>
<evidence type="ECO:0000256" key="1">
    <source>
        <dbReference type="ARBA" id="ARBA00000085"/>
    </source>
</evidence>
<keyword evidence="6 15" id="KW-0597">Phosphoprotein</keyword>
<evidence type="ECO:0000256" key="9">
    <source>
        <dbReference type="ARBA" id="ARBA00022777"/>
    </source>
</evidence>
<dbReference type="Gene3D" id="6.10.340.10">
    <property type="match status" value="1"/>
</dbReference>
<dbReference type="PANTHER" id="PTHR43047:SF72">
    <property type="entry name" value="OSMOSENSING HISTIDINE PROTEIN KINASE SLN1"/>
    <property type="match status" value="1"/>
</dbReference>
<dbReference type="CDD" id="cd00082">
    <property type="entry name" value="HisKA"/>
    <property type="match status" value="1"/>
</dbReference>
<dbReference type="InterPro" id="IPR003660">
    <property type="entry name" value="HAMP_dom"/>
</dbReference>
<dbReference type="Pfam" id="PF00672">
    <property type="entry name" value="HAMP"/>
    <property type="match status" value="1"/>
</dbReference>
<accession>A0A420EDG5</accession>
<evidence type="ECO:0000313" key="24">
    <source>
        <dbReference type="Proteomes" id="UP000286482"/>
    </source>
</evidence>
<dbReference type="InterPro" id="IPR003594">
    <property type="entry name" value="HATPase_dom"/>
</dbReference>
<evidence type="ECO:0000256" key="3">
    <source>
        <dbReference type="ARBA" id="ARBA00012438"/>
    </source>
</evidence>
<dbReference type="SUPFAM" id="SSF55874">
    <property type="entry name" value="ATPase domain of HSP90 chaperone/DNA topoisomerase II/histidine kinase"/>
    <property type="match status" value="1"/>
</dbReference>
<gene>
    <name evidence="23" type="ORF">DBZ36_10310</name>
</gene>
<evidence type="ECO:0000256" key="13">
    <source>
        <dbReference type="ARBA" id="ARBA00023136"/>
    </source>
</evidence>
<dbReference type="NCBIfam" id="TIGR00229">
    <property type="entry name" value="sensory_box"/>
    <property type="match status" value="2"/>
</dbReference>
<dbReference type="AlphaFoldDB" id="A0A420EDG5"/>
<dbReference type="SMART" id="SM00304">
    <property type="entry name" value="HAMP"/>
    <property type="match status" value="1"/>
</dbReference>
<dbReference type="InterPro" id="IPR036890">
    <property type="entry name" value="HATPase_C_sf"/>
</dbReference>
<dbReference type="Proteomes" id="UP000286482">
    <property type="component" value="Unassembled WGS sequence"/>
</dbReference>
<dbReference type="Gene3D" id="3.30.565.10">
    <property type="entry name" value="Histidine kinase-like ATPase, C-terminal domain"/>
    <property type="match status" value="1"/>
</dbReference>
<evidence type="ECO:0000256" key="4">
    <source>
        <dbReference type="ARBA" id="ARBA00022475"/>
    </source>
</evidence>
<dbReference type="InterPro" id="IPR001610">
    <property type="entry name" value="PAC"/>
</dbReference>
<feature type="transmembrane region" description="Helical" evidence="16">
    <location>
        <begin position="157"/>
        <end position="180"/>
    </location>
</feature>
<evidence type="ECO:0000256" key="16">
    <source>
        <dbReference type="SAM" id="Phobius"/>
    </source>
</evidence>
<comment type="subcellular location">
    <subcellularLocation>
        <location evidence="2">Cell inner membrane</location>
        <topology evidence="2">Multi-pass membrane protein</topology>
    </subcellularLocation>
</comment>
<dbReference type="Gene3D" id="1.10.287.130">
    <property type="match status" value="1"/>
</dbReference>
<dbReference type="InterPro" id="IPR035965">
    <property type="entry name" value="PAS-like_dom_sf"/>
</dbReference>
<dbReference type="PRINTS" id="PR00344">
    <property type="entry name" value="BCTRLSENSOR"/>
</dbReference>
<dbReference type="SMART" id="SM00086">
    <property type="entry name" value="PAC"/>
    <property type="match status" value="1"/>
</dbReference>
<keyword evidence="8 16" id="KW-0812">Transmembrane</keyword>
<feature type="domain" description="PAS" evidence="19">
    <location>
        <begin position="371"/>
        <end position="419"/>
    </location>
</feature>
<evidence type="ECO:0000256" key="2">
    <source>
        <dbReference type="ARBA" id="ARBA00004429"/>
    </source>
</evidence>
<evidence type="ECO:0000259" key="22">
    <source>
        <dbReference type="PROSITE" id="PS50894"/>
    </source>
</evidence>
<sequence>MRLKLSFRAKTVLGVTFIQAALLAVLVVASVRWLHDSNEQHLIHYTLTTTELIANTSARALAQNDIALLDSTVQELLTKPYISYVIFENSSGEILSQGGRDYPTIAPQSYVLKPSDTLDGVFRSYANIAEQGQVIGRVLVGIHVNQFHELIGTASSFAMGLAALNVAMLGVFSLLLGTYLTRRLLRLRDAAKTITEVGPGLQLDIDGDDEISQAMAAFNKMSKALEKSHLEFKQSISQQERLSTELSRHQQLLKASLSSSMDAVITIDRHGHIIEFSQSAERIFGYTREHMMGKDLSDYIVPEHLREAHRKGLKHFRDTGEAPVLGQRLELPAIDSSGREFLSELTISSVEVGDDTIFTAYMRDISDRKLAEQELRLAAQAFDANEAIFITDAKATIVRVNQAFCRITGYSEVESIGSSPSLLSSQRHDQAFFKNMWQALNDTGSWQGEIVNQRKNGELLPEWLSISSVKDSNEVVTHYVAHFTDLSEQKAVEASLSQAKVDAEAASLAKSRFLASMSHEIRTPLNAIINMNQILKESQLDDQQRHFVNTANEAGHTLMALVNNVLDFSRIEAGRLEFNEEWFNPRSTLRSIVELFDSTASQKYLSLSLDLDENLSDEYFGEPLRFRQIVFNLLGNALKFTNHGGVKVSLLVEAEQGVLLKIQDTGIGISAEQQAHLFEEFFQVDNTSTRTYSGTGLGLAITHQIVEKMNGKITIDSVLDQGTCFSVLLPFSGRKSPLLPMSSSKKDGPSLARKPIVLLVEDSAMNRSVVEQVLKGYVHELVCANDGRQGLQQAQQRKFDIILMDMAMPVMDGLEATRRIREKLGPNQHCPIIAMTANAFEEDKQACFSAGMNDFITKPLDIALLRSCIEQWSMLVSGDLLDLDSELEAEANISHEPHQQLTTEQLDLSQIEAAELRPDFKDEKATEAIEDEFDDPRFDKFDILDVKRLEQLAFDAGFEALPLMLNLLESETNERLDELMLAFEQQDWSSVCAQAHAIKGNVATFGAKRLQMICAQVESSAKSEDSSELEKLVPYLPKQVEIALAAILDFAQAFIE</sequence>
<dbReference type="SMART" id="SM00388">
    <property type="entry name" value="HisKA"/>
    <property type="match status" value="1"/>
</dbReference>
<dbReference type="SUPFAM" id="SSF52172">
    <property type="entry name" value="CheY-like"/>
    <property type="match status" value="1"/>
</dbReference>
<dbReference type="PANTHER" id="PTHR43047">
    <property type="entry name" value="TWO-COMPONENT HISTIDINE PROTEIN KINASE"/>
    <property type="match status" value="1"/>
</dbReference>
<dbReference type="Pfam" id="PF00512">
    <property type="entry name" value="HisKA"/>
    <property type="match status" value="1"/>
</dbReference>
<keyword evidence="10" id="KW-0547">Nucleotide-binding</keyword>
<dbReference type="InterPro" id="IPR004358">
    <property type="entry name" value="Sig_transdc_His_kin-like_C"/>
</dbReference>
<evidence type="ECO:0000256" key="11">
    <source>
        <dbReference type="ARBA" id="ARBA00022989"/>
    </source>
</evidence>
<dbReference type="Gene3D" id="3.40.50.2300">
    <property type="match status" value="1"/>
</dbReference>
<evidence type="ECO:0000256" key="15">
    <source>
        <dbReference type="PROSITE-ProRule" id="PRU00169"/>
    </source>
</evidence>
<dbReference type="PROSITE" id="PS50885">
    <property type="entry name" value="HAMP"/>
    <property type="match status" value="1"/>
</dbReference>
<dbReference type="FunFam" id="3.30.565.10:FF:000010">
    <property type="entry name" value="Sensor histidine kinase RcsC"/>
    <property type="match status" value="1"/>
</dbReference>
<evidence type="ECO:0000259" key="19">
    <source>
        <dbReference type="PROSITE" id="PS50112"/>
    </source>
</evidence>
<dbReference type="CDD" id="cd00130">
    <property type="entry name" value="PAS"/>
    <property type="match status" value="2"/>
</dbReference>
<dbReference type="Pfam" id="PF00072">
    <property type="entry name" value="Response_reg"/>
    <property type="match status" value="1"/>
</dbReference>
<dbReference type="Gene3D" id="1.20.120.160">
    <property type="entry name" value="HPT domain"/>
    <property type="match status" value="1"/>
</dbReference>
<dbReference type="InterPro" id="IPR003661">
    <property type="entry name" value="HisK_dim/P_dom"/>
</dbReference>
<dbReference type="SUPFAM" id="SSF47384">
    <property type="entry name" value="Homodimeric domain of signal transducing histidine kinase"/>
    <property type="match status" value="1"/>
</dbReference>
<keyword evidence="7" id="KW-0808">Transferase</keyword>
<dbReference type="PROSITE" id="PS50894">
    <property type="entry name" value="HPT"/>
    <property type="match status" value="1"/>
</dbReference>
<dbReference type="GO" id="GO:0000155">
    <property type="term" value="F:phosphorelay sensor kinase activity"/>
    <property type="evidence" value="ECO:0007669"/>
    <property type="project" value="InterPro"/>
</dbReference>
<protein>
    <recommendedName>
        <fullName evidence="3">histidine kinase</fullName>
        <ecNumber evidence="3">2.7.13.3</ecNumber>
    </recommendedName>
</protein>
<evidence type="ECO:0000259" key="21">
    <source>
        <dbReference type="PROSITE" id="PS50885"/>
    </source>
</evidence>
<dbReference type="InterPro" id="IPR000700">
    <property type="entry name" value="PAS-assoc_C"/>
</dbReference>
<evidence type="ECO:0000256" key="7">
    <source>
        <dbReference type="ARBA" id="ARBA00022679"/>
    </source>
</evidence>
<dbReference type="CDD" id="cd16922">
    <property type="entry name" value="HATPase_EvgS-ArcB-TorS-like"/>
    <property type="match status" value="1"/>
</dbReference>
<dbReference type="GO" id="GO:0005886">
    <property type="term" value="C:plasma membrane"/>
    <property type="evidence" value="ECO:0007669"/>
    <property type="project" value="UniProtKB-SubCell"/>
</dbReference>
<dbReference type="EMBL" id="RAQO01000005">
    <property type="protein sequence ID" value="RKF18779.1"/>
    <property type="molecule type" value="Genomic_DNA"/>
</dbReference>
<feature type="modified residue" description="Phosphohistidine" evidence="14">
    <location>
        <position position="996"/>
    </location>
</feature>
<dbReference type="Pfam" id="PF13426">
    <property type="entry name" value="PAS_9"/>
    <property type="match status" value="2"/>
</dbReference>
<comment type="caution">
    <text evidence="23">The sequence shown here is derived from an EMBL/GenBank/DDBJ whole genome shotgun (WGS) entry which is preliminary data.</text>
</comment>
<dbReference type="InterPro" id="IPR001789">
    <property type="entry name" value="Sig_transdc_resp-reg_receiver"/>
</dbReference>
<dbReference type="RefSeq" id="WP_120354859.1">
    <property type="nucleotide sequence ID" value="NZ_RAQO01000005.1"/>
</dbReference>
<feature type="domain" description="PAC" evidence="20">
    <location>
        <begin position="327"/>
        <end position="377"/>
    </location>
</feature>
<evidence type="ECO:0000256" key="10">
    <source>
        <dbReference type="ARBA" id="ARBA00022840"/>
    </source>
</evidence>
<dbReference type="SMART" id="SM00448">
    <property type="entry name" value="REC"/>
    <property type="match status" value="1"/>
</dbReference>
<dbReference type="Gene3D" id="3.30.450.20">
    <property type="entry name" value="PAS domain"/>
    <property type="match status" value="2"/>
</dbReference>
<dbReference type="CDD" id="cd00088">
    <property type="entry name" value="HPT"/>
    <property type="match status" value="1"/>
</dbReference>
<dbReference type="EC" id="2.7.13.3" evidence="3"/>